<keyword evidence="1" id="KW-0812">Transmembrane</keyword>
<accession>A0A5J9V0I8</accession>
<evidence type="ECO:0000256" key="1">
    <source>
        <dbReference type="SAM" id="Phobius"/>
    </source>
</evidence>
<feature type="non-terminal residue" evidence="2">
    <location>
        <position position="1"/>
    </location>
</feature>
<keyword evidence="1" id="KW-0472">Membrane</keyword>
<dbReference type="EMBL" id="RWGY01000011">
    <property type="protein sequence ID" value="TVU29523.1"/>
    <property type="molecule type" value="Genomic_DNA"/>
</dbReference>
<organism evidence="2 3">
    <name type="scientific">Eragrostis curvula</name>
    <name type="common">weeping love grass</name>
    <dbReference type="NCBI Taxonomy" id="38414"/>
    <lineage>
        <taxon>Eukaryota</taxon>
        <taxon>Viridiplantae</taxon>
        <taxon>Streptophyta</taxon>
        <taxon>Embryophyta</taxon>
        <taxon>Tracheophyta</taxon>
        <taxon>Spermatophyta</taxon>
        <taxon>Magnoliopsida</taxon>
        <taxon>Liliopsida</taxon>
        <taxon>Poales</taxon>
        <taxon>Poaceae</taxon>
        <taxon>PACMAD clade</taxon>
        <taxon>Chloridoideae</taxon>
        <taxon>Eragrostideae</taxon>
        <taxon>Eragrostidinae</taxon>
        <taxon>Eragrostis</taxon>
    </lineage>
</organism>
<dbReference type="AlphaFoldDB" id="A0A5J9V0I8"/>
<name>A0A5J9V0I8_9POAL</name>
<keyword evidence="1" id="KW-1133">Transmembrane helix</keyword>
<sequence length="534" mass="59748">MLMMVLLLTTLAIAISMSAAIIAVVIIKKDCTFVDLMVLENIILVLFVLLSLAFTIYCVFELLWSARNTIDEKPCSQVLLEDIHELEGFASKEVVGNDVSTAFLQELTKLVCVRCNEISCDMKLRQLQAFFPEHAKFSDILDDFWGNLFDLHGNLTENGKMIRLDLLLGLHVGENAQSFPCFFDESGLCDHLKMETYCSTERMLSLFRINDSMCPQQGHSTLHAIVDLRKIIMDSFLKENPSLLRDEKSHLVMQNDQVQHEILQYENFNSATQSVGMLSNSSSYQDSCPLEELTTVAILVSKCPSEQLAQQPSQTQICFSYNELKGLLLNSFRGCIQNISNLEKADLLIERRGGYDEKLTALAAEMVIFLDVAPKGKFSPSAIVDSSGKMFNICSSVLGCGDSCMFQPCLVISFGVWCISRICELLPLVEEPMLLEKYSRVLNRLQGILESAFLNPVHPVAICPCTNSVPGFRMPDGKERISVEAALKMLMEVEAAIYGQNREKVHGTGEKNLKSVLQQYKRRLSKASSMAGYN</sequence>
<reference evidence="2 3" key="1">
    <citation type="journal article" date="2019" name="Sci. Rep.">
        <title>A high-quality genome of Eragrostis curvula grass provides insights into Poaceae evolution and supports new strategies to enhance forage quality.</title>
        <authorList>
            <person name="Carballo J."/>
            <person name="Santos B.A.C.M."/>
            <person name="Zappacosta D."/>
            <person name="Garbus I."/>
            <person name="Selva J.P."/>
            <person name="Gallo C.A."/>
            <person name="Diaz A."/>
            <person name="Albertini E."/>
            <person name="Caccamo M."/>
            <person name="Echenique V."/>
        </authorList>
    </citation>
    <scope>NUCLEOTIDE SEQUENCE [LARGE SCALE GENOMIC DNA]</scope>
    <source>
        <strain evidence="3">cv. Victoria</strain>
        <tissue evidence="2">Leaf</tissue>
    </source>
</reference>
<feature type="transmembrane region" description="Helical" evidence="1">
    <location>
        <begin position="42"/>
        <end position="64"/>
    </location>
</feature>
<keyword evidence="3" id="KW-1185">Reference proteome</keyword>
<evidence type="ECO:0000313" key="3">
    <source>
        <dbReference type="Proteomes" id="UP000324897"/>
    </source>
</evidence>
<dbReference type="OrthoDB" id="636737at2759"/>
<gene>
    <name evidence="2" type="ORF">EJB05_21093</name>
</gene>
<dbReference type="Proteomes" id="UP000324897">
    <property type="component" value="Chromosome 1"/>
</dbReference>
<protein>
    <submittedName>
        <fullName evidence="2">Uncharacterized protein</fullName>
    </submittedName>
</protein>
<comment type="caution">
    <text evidence="2">The sequence shown here is derived from an EMBL/GenBank/DDBJ whole genome shotgun (WGS) entry which is preliminary data.</text>
</comment>
<dbReference type="Gramene" id="TVU29523">
    <property type="protein sequence ID" value="TVU29523"/>
    <property type="gene ID" value="EJB05_21093"/>
</dbReference>
<proteinExistence type="predicted"/>
<evidence type="ECO:0000313" key="2">
    <source>
        <dbReference type="EMBL" id="TVU29523.1"/>
    </source>
</evidence>